<dbReference type="PANTHER" id="PTHR35910:SF1">
    <property type="entry name" value="2EXR DOMAIN-CONTAINING PROTEIN"/>
    <property type="match status" value="1"/>
</dbReference>
<accession>A0A135TVC9</accession>
<evidence type="ECO:0000313" key="3">
    <source>
        <dbReference type="EMBL" id="KXH52067.1"/>
    </source>
</evidence>
<keyword evidence="4" id="KW-1185">Reference proteome</keyword>
<sequence length="327" mass="36563">MATTFHQFGLLPVEVRLQVWECNLRSADPAFHVFSIKSRATTTASTGLGHKTPTQVHQYETYVLSNPTYTPRQRCPWSESDPSTYRVDAGLWSACKESRDVVQKHHATLVNPSSGHSSSTRNNQPERSASGSSILPDKDLIIFQVAPDAYVSVSDALSALRPFFQNDETRLLHIAFEFTDDWNIQPTEDIKSMINQPGPRACFIRLLERTMCGLLSAKLYLLDYGSKGAEAGSPVLFSAGGYDLSEIEWTPTPTAAPDICAARYFIIDLSILGLKHWAFFLPMWAPDDPMTLRPFVHYSSSIAKVAVLRSERRTQGDESGCEGRRWE</sequence>
<dbReference type="InterPro" id="IPR045518">
    <property type="entry name" value="2EXR"/>
</dbReference>
<dbReference type="Pfam" id="PF20150">
    <property type="entry name" value="2EXR"/>
    <property type="match status" value="1"/>
</dbReference>
<name>A0A135TVC9_9PEZI</name>
<feature type="domain" description="2EXR" evidence="2">
    <location>
        <begin position="5"/>
        <end position="115"/>
    </location>
</feature>
<protein>
    <recommendedName>
        <fullName evidence="2">2EXR domain-containing protein</fullName>
    </recommendedName>
</protein>
<feature type="compositionally biased region" description="Polar residues" evidence="1">
    <location>
        <begin position="110"/>
        <end position="133"/>
    </location>
</feature>
<dbReference type="OrthoDB" id="3596450at2759"/>
<organism evidence="3 4">
    <name type="scientific">Colletotrichum simmondsii</name>
    <dbReference type="NCBI Taxonomy" id="703756"/>
    <lineage>
        <taxon>Eukaryota</taxon>
        <taxon>Fungi</taxon>
        <taxon>Dikarya</taxon>
        <taxon>Ascomycota</taxon>
        <taxon>Pezizomycotina</taxon>
        <taxon>Sordariomycetes</taxon>
        <taxon>Hypocreomycetidae</taxon>
        <taxon>Glomerellales</taxon>
        <taxon>Glomerellaceae</taxon>
        <taxon>Colletotrichum</taxon>
        <taxon>Colletotrichum acutatum species complex</taxon>
    </lineage>
</organism>
<comment type="caution">
    <text evidence="3">The sequence shown here is derived from an EMBL/GenBank/DDBJ whole genome shotgun (WGS) entry which is preliminary data.</text>
</comment>
<dbReference type="Proteomes" id="UP000070328">
    <property type="component" value="Unassembled WGS sequence"/>
</dbReference>
<evidence type="ECO:0000256" key="1">
    <source>
        <dbReference type="SAM" id="MobiDB-lite"/>
    </source>
</evidence>
<evidence type="ECO:0000259" key="2">
    <source>
        <dbReference type="Pfam" id="PF20150"/>
    </source>
</evidence>
<dbReference type="AlphaFoldDB" id="A0A135TVC9"/>
<proteinExistence type="predicted"/>
<dbReference type="EMBL" id="JFBX01000049">
    <property type="protein sequence ID" value="KXH52067.1"/>
    <property type="molecule type" value="Genomic_DNA"/>
</dbReference>
<reference evidence="3 4" key="1">
    <citation type="submission" date="2014-02" db="EMBL/GenBank/DDBJ databases">
        <title>The genome sequence of Colletotrichum simmondsii CBS122122.</title>
        <authorList>
            <person name="Baroncelli R."/>
            <person name="Thon M.R."/>
        </authorList>
    </citation>
    <scope>NUCLEOTIDE SEQUENCE [LARGE SCALE GENOMIC DNA]</scope>
    <source>
        <strain evidence="3 4">CBS122122</strain>
    </source>
</reference>
<gene>
    <name evidence="3" type="ORF">CSIM01_07886</name>
</gene>
<evidence type="ECO:0000313" key="4">
    <source>
        <dbReference type="Proteomes" id="UP000070328"/>
    </source>
</evidence>
<feature type="region of interest" description="Disordered" evidence="1">
    <location>
        <begin position="107"/>
        <end position="133"/>
    </location>
</feature>
<dbReference type="PANTHER" id="PTHR35910">
    <property type="entry name" value="2EXR DOMAIN-CONTAINING PROTEIN"/>
    <property type="match status" value="1"/>
</dbReference>